<proteinExistence type="predicted"/>
<accession>A0A8J3SZ84</accession>
<evidence type="ECO:0000313" key="2">
    <source>
        <dbReference type="EMBL" id="GII02893.1"/>
    </source>
</evidence>
<evidence type="ECO:0000313" key="3">
    <source>
        <dbReference type="Proteomes" id="UP000634476"/>
    </source>
</evidence>
<comment type="caution">
    <text evidence="2">The sequence shown here is derived from an EMBL/GenBank/DDBJ whole genome shotgun (WGS) entry which is preliminary data.</text>
</comment>
<organism evidence="2 3">
    <name type="scientific">Planobispora takensis</name>
    <dbReference type="NCBI Taxonomy" id="1367882"/>
    <lineage>
        <taxon>Bacteria</taxon>
        <taxon>Bacillati</taxon>
        <taxon>Actinomycetota</taxon>
        <taxon>Actinomycetes</taxon>
        <taxon>Streptosporangiales</taxon>
        <taxon>Streptosporangiaceae</taxon>
        <taxon>Planobispora</taxon>
    </lineage>
</organism>
<dbReference type="AlphaFoldDB" id="A0A8J3SZ84"/>
<keyword evidence="3" id="KW-1185">Reference proteome</keyword>
<name>A0A8J3SZ84_9ACTN</name>
<keyword evidence="1" id="KW-1133">Transmembrane helix</keyword>
<dbReference type="EMBL" id="BOOK01000035">
    <property type="protein sequence ID" value="GII02893.1"/>
    <property type="molecule type" value="Genomic_DNA"/>
</dbReference>
<evidence type="ECO:0000256" key="1">
    <source>
        <dbReference type="SAM" id="Phobius"/>
    </source>
</evidence>
<feature type="transmembrane region" description="Helical" evidence="1">
    <location>
        <begin position="40"/>
        <end position="65"/>
    </location>
</feature>
<dbReference type="Proteomes" id="UP000634476">
    <property type="component" value="Unassembled WGS sequence"/>
</dbReference>
<gene>
    <name evidence="2" type="ORF">Pta02_49010</name>
</gene>
<protein>
    <submittedName>
        <fullName evidence="2">Uncharacterized protein</fullName>
    </submittedName>
</protein>
<reference evidence="2" key="1">
    <citation type="submission" date="2021-01" db="EMBL/GenBank/DDBJ databases">
        <title>Whole genome shotgun sequence of Planobispora takensis NBRC 109077.</title>
        <authorList>
            <person name="Komaki H."/>
            <person name="Tamura T."/>
        </authorList>
    </citation>
    <scope>NUCLEOTIDE SEQUENCE</scope>
    <source>
        <strain evidence="2">NBRC 109077</strain>
    </source>
</reference>
<feature type="transmembrane region" description="Helical" evidence="1">
    <location>
        <begin position="206"/>
        <end position="227"/>
    </location>
</feature>
<sequence>MGRRGMGSWRPKPVHLITFLACLICDLVAPLSLVRNDEGFIALLMLLAWMAAVPAAPVLLGLLLHLGGGRRWAVIAATAQFVLGLVTFAGGAQPLQAVYLTALGRPVEAVVADSTRECGNQVTGQAAEAGAYTCRGTLELVRLDGEAVAGGGMRGSDLVDARLEAARADGNPTDSITVLADPLGLVSPLTADPATGRPDVSGPRRIHAAALVVCWIVFAGSLATALVTGRRRPRTEFPVGGETA</sequence>
<keyword evidence="1" id="KW-0472">Membrane</keyword>
<keyword evidence="1" id="KW-0812">Transmembrane</keyword>
<feature type="transmembrane region" description="Helical" evidence="1">
    <location>
        <begin position="72"/>
        <end position="92"/>
    </location>
</feature>